<dbReference type="GO" id="GO:0005667">
    <property type="term" value="C:transcription regulator complex"/>
    <property type="evidence" value="ECO:0007669"/>
    <property type="project" value="TreeGrafter"/>
</dbReference>
<dbReference type="GO" id="GO:0046332">
    <property type="term" value="F:SMAD binding"/>
    <property type="evidence" value="ECO:0007669"/>
    <property type="project" value="InterPro"/>
</dbReference>
<dbReference type="GO" id="GO:0005737">
    <property type="term" value="C:cytoplasm"/>
    <property type="evidence" value="ECO:0007669"/>
    <property type="project" value="TreeGrafter"/>
</dbReference>
<feature type="compositionally biased region" description="Pro residues" evidence="2">
    <location>
        <begin position="265"/>
        <end position="274"/>
    </location>
</feature>
<feature type="region of interest" description="Disordered" evidence="2">
    <location>
        <begin position="51"/>
        <end position="77"/>
    </location>
</feature>
<dbReference type="Gene3D" id="3.10.390.10">
    <property type="entry name" value="SAND domain-like"/>
    <property type="match status" value="1"/>
</dbReference>
<dbReference type="PANTHER" id="PTHR10005">
    <property type="entry name" value="SKI ONCOGENE-RELATED"/>
    <property type="match status" value="1"/>
</dbReference>
<reference evidence="4" key="1">
    <citation type="submission" date="2021-05" db="EMBL/GenBank/DDBJ databases">
        <authorList>
            <person name="Tigano A."/>
        </authorList>
    </citation>
    <scope>NUCLEOTIDE SEQUENCE</scope>
</reference>
<feature type="domain" description="c-SKI SMAD4-binding" evidence="3">
    <location>
        <begin position="363"/>
        <end position="458"/>
    </location>
</feature>
<dbReference type="GO" id="GO:0030514">
    <property type="term" value="P:negative regulation of BMP signaling pathway"/>
    <property type="evidence" value="ECO:0007669"/>
    <property type="project" value="TreeGrafter"/>
</dbReference>
<feature type="compositionally biased region" description="Pro residues" evidence="2">
    <location>
        <begin position="56"/>
        <end position="66"/>
    </location>
</feature>
<gene>
    <name evidence="4" type="ORF">MMEN_LOCUS22241</name>
</gene>
<dbReference type="PANTHER" id="PTHR10005:SF15">
    <property type="entry name" value="SKI ONCOGENE"/>
    <property type="match status" value="1"/>
</dbReference>
<dbReference type="EMBL" id="CAJRST010041278">
    <property type="protein sequence ID" value="CAG6022042.1"/>
    <property type="molecule type" value="Genomic_DNA"/>
</dbReference>
<feature type="compositionally biased region" description="Basic residues" evidence="2">
    <location>
        <begin position="67"/>
        <end position="77"/>
    </location>
</feature>
<evidence type="ECO:0000313" key="5">
    <source>
        <dbReference type="Proteomes" id="UP000677803"/>
    </source>
</evidence>
<feature type="region of interest" description="Disordered" evidence="2">
    <location>
        <begin position="192"/>
        <end position="239"/>
    </location>
</feature>
<dbReference type="AlphaFoldDB" id="A0A8S4BZ46"/>
<evidence type="ECO:0000259" key="3">
    <source>
        <dbReference type="SMART" id="SM01046"/>
    </source>
</evidence>
<evidence type="ECO:0000256" key="2">
    <source>
        <dbReference type="SAM" id="MobiDB-lite"/>
    </source>
</evidence>
<dbReference type="InterPro" id="IPR037000">
    <property type="entry name" value="Ski_DNA-bd_sf"/>
</dbReference>
<dbReference type="GO" id="GO:0000981">
    <property type="term" value="F:DNA-binding transcription factor activity, RNA polymerase II-specific"/>
    <property type="evidence" value="ECO:0007669"/>
    <property type="project" value="TreeGrafter"/>
</dbReference>
<dbReference type="InterPro" id="IPR009061">
    <property type="entry name" value="DNA-bd_dom_put_sf"/>
</dbReference>
<dbReference type="InterPro" id="IPR003380">
    <property type="entry name" value="SKI/SNO/DAC"/>
</dbReference>
<evidence type="ECO:0000313" key="4">
    <source>
        <dbReference type="EMBL" id="CAG6022042.1"/>
    </source>
</evidence>
<dbReference type="SMART" id="SM01046">
    <property type="entry name" value="c-SKI_SMAD_bind"/>
    <property type="match status" value="1"/>
</dbReference>
<dbReference type="Proteomes" id="UP000677803">
    <property type="component" value="Unassembled WGS sequence"/>
</dbReference>
<dbReference type="FunFam" id="3.10.390.10:FF:000002">
    <property type="entry name" value="Putative ski oncogene"/>
    <property type="match status" value="1"/>
</dbReference>
<dbReference type="Gene3D" id="3.10.260.20">
    <property type="entry name" value="Ski"/>
    <property type="match status" value="1"/>
</dbReference>
<protein>
    <submittedName>
        <fullName evidence="4">(Atlantic silverside) hypothetical protein</fullName>
    </submittedName>
</protein>
<dbReference type="Pfam" id="PF08782">
    <property type="entry name" value="c-SKI_SMAD_bind"/>
    <property type="match status" value="1"/>
</dbReference>
<dbReference type="GO" id="GO:0000978">
    <property type="term" value="F:RNA polymerase II cis-regulatory region sequence-specific DNA binding"/>
    <property type="evidence" value="ECO:0007669"/>
    <property type="project" value="TreeGrafter"/>
</dbReference>
<sequence length="486" mass="51803">METSTRRGFQPHAGLQQTLQQFHLSSMSSLGGPAAFSARWQHELLFKKEGKEHEPLPPLPPLPPHPPHPHHHPHPHLLHLPLLVPSDRSTERGETLLHGEGISCFVVGGEKRLCLPQILNTVLRAFTLQQINAVCDRLHVYCSRCTAEQLDILKLLGVLPFAAPSCGLITKTDAERLCSALIQGGAYPPASLPGLPGPPGLGLGPGQSPHAKPGACSSSPAGGLGPTPGFPGGGGSSLELQTTERFSRELIQGFPGLEIQNTERYPPPPPPGPGQTPLTKPGPCSPSPARCLGPAPPTFPGSGGSSLGGPVPASAPGFPGPTKPGPRSSSPAKGPSHAPPSSFPGGNGSGSSLGLQIQSTELSLRVYHECFGRCRGVLVPELYARPGSACVQCADCRLMFPPNKFVVHGHRRQENRTCHWGFDSDNWRAYVLLAPDYDGKEERARAERLLDEVKEKFDYNNKYKRKATSRVSVVVVVVVVVLCLHP</sequence>
<dbReference type="SUPFAM" id="SSF46955">
    <property type="entry name" value="Putative DNA-binding domain"/>
    <property type="match status" value="1"/>
</dbReference>
<dbReference type="GO" id="GO:0000122">
    <property type="term" value="P:negative regulation of transcription by RNA polymerase II"/>
    <property type="evidence" value="ECO:0007669"/>
    <property type="project" value="TreeGrafter"/>
</dbReference>
<feature type="compositionally biased region" description="Low complexity" evidence="2">
    <location>
        <begin position="308"/>
        <end position="317"/>
    </location>
</feature>
<dbReference type="InterPro" id="IPR014890">
    <property type="entry name" value="c-SKI_SMAD4-bd_dom"/>
</dbReference>
<accession>A0A8S4BZ46</accession>
<evidence type="ECO:0000256" key="1">
    <source>
        <dbReference type="ARBA" id="ARBA00009513"/>
    </source>
</evidence>
<feature type="compositionally biased region" description="Gly residues" evidence="2">
    <location>
        <begin position="222"/>
        <end position="236"/>
    </location>
</feature>
<dbReference type="CDD" id="cd21079">
    <property type="entry name" value="DHD_Ski_Sno"/>
    <property type="match status" value="1"/>
</dbReference>
<comment type="similarity">
    <text evidence="1">Belongs to the SKI family.</text>
</comment>
<dbReference type="GO" id="GO:0005634">
    <property type="term" value="C:nucleus"/>
    <property type="evidence" value="ECO:0007669"/>
    <property type="project" value="TreeGrafter"/>
</dbReference>
<feature type="region of interest" description="Disordered" evidence="2">
    <location>
        <begin position="258"/>
        <end position="354"/>
    </location>
</feature>
<organism evidence="4 5">
    <name type="scientific">Menidia menidia</name>
    <name type="common">Atlantic silverside</name>
    <dbReference type="NCBI Taxonomy" id="238744"/>
    <lineage>
        <taxon>Eukaryota</taxon>
        <taxon>Metazoa</taxon>
        <taxon>Chordata</taxon>
        <taxon>Craniata</taxon>
        <taxon>Vertebrata</taxon>
        <taxon>Euteleostomi</taxon>
        <taxon>Actinopterygii</taxon>
        <taxon>Neopterygii</taxon>
        <taxon>Teleostei</taxon>
        <taxon>Neoteleostei</taxon>
        <taxon>Acanthomorphata</taxon>
        <taxon>Ovalentaria</taxon>
        <taxon>Atherinomorphae</taxon>
        <taxon>Atheriniformes</taxon>
        <taxon>Atherinopsidae</taxon>
        <taxon>Menidiinae</taxon>
        <taxon>Menidia</taxon>
    </lineage>
</organism>
<comment type="caution">
    <text evidence="4">The sequence shown here is derived from an EMBL/GenBank/DDBJ whole genome shotgun (WGS) entry which is preliminary data.</text>
</comment>
<dbReference type="Pfam" id="PF02437">
    <property type="entry name" value="Ski_Sno_DHD"/>
    <property type="match status" value="1"/>
</dbReference>
<dbReference type="OrthoDB" id="3938623at2759"/>
<dbReference type="SUPFAM" id="SSF63763">
    <property type="entry name" value="SAND domain-like"/>
    <property type="match status" value="1"/>
</dbReference>
<dbReference type="InterPro" id="IPR023216">
    <property type="entry name" value="Tscrpt_reg_SKI_SnoN"/>
</dbReference>
<name>A0A8S4BZ46_9TELE</name>
<keyword evidence="5" id="KW-1185">Reference proteome</keyword>
<dbReference type="InterPro" id="IPR010919">
    <property type="entry name" value="SAND-like_dom_sf"/>
</dbReference>
<proteinExistence type="inferred from homology"/>
<dbReference type="GO" id="GO:0030512">
    <property type="term" value="P:negative regulation of transforming growth factor beta receptor signaling pathway"/>
    <property type="evidence" value="ECO:0007669"/>
    <property type="project" value="TreeGrafter"/>
</dbReference>
<dbReference type="FunFam" id="3.10.260.20:FF:000002">
    <property type="entry name" value="SKI-like oncogene a"/>
    <property type="match status" value="1"/>
</dbReference>